<feature type="domain" description="Beta-lactamase-related" evidence="1">
    <location>
        <begin position="25"/>
        <end position="100"/>
    </location>
</feature>
<sequence>MTGIFVEGTDQKVLNSFPEESKNNTDLNKAAITVKDLLTMQSGLDWPEPQDPYGDNNIVSQMMESPNQVQFILNQPMSSAPGTAFNYNTGASHLLSTMIQTLLNGSQNQRIASKAP</sequence>
<organism evidence="2 3">
    <name type="scientific">Paenibacillus baimaensis</name>
    <dbReference type="NCBI Taxonomy" id="2982185"/>
    <lineage>
        <taxon>Bacteria</taxon>
        <taxon>Bacillati</taxon>
        <taxon>Bacillota</taxon>
        <taxon>Bacilli</taxon>
        <taxon>Bacillales</taxon>
        <taxon>Paenibacillaceae</taxon>
        <taxon>Paenibacillus</taxon>
    </lineage>
</organism>
<evidence type="ECO:0000313" key="3">
    <source>
        <dbReference type="Proteomes" id="UP001652445"/>
    </source>
</evidence>
<keyword evidence="3" id="KW-1185">Reference proteome</keyword>
<accession>A0ABT2UF30</accession>
<dbReference type="Proteomes" id="UP001652445">
    <property type="component" value="Unassembled WGS sequence"/>
</dbReference>
<dbReference type="EMBL" id="JAOQIO010000039">
    <property type="protein sequence ID" value="MCU6793245.1"/>
    <property type="molecule type" value="Genomic_DNA"/>
</dbReference>
<dbReference type="Gene3D" id="3.40.710.10">
    <property type="entry name" value="DD-peptidase/beta-lactamase superfamily"/>
    <property type="match status" value="1"/>
</dbReference>
<dbReference type="InterPro" id="IPR012338">
    <property type="entry name" value="Beta-lactam/transpept-like"/>
</dbReference>
<proteinExistence type="predicted"/>
<comment type="caution">
    <text evidence="2">The sequence shown here is derived from an EMBL/GenBank/DDBJ whole genome shotgun (WGS) entry which is preliminary data.</text>
</comment>
<dbReference type="Pfam" id="PF00144">
    <property type="entry name" value="Beta-lactamase"/>
    <property type="match status" value="1"/>
</dbReference>
<evidence type="ECO:0000259" key="1">
    <source>
        <dbReference type="Pfam" id="PF00144"/>
    </source>
</evidence>
<protein>
    <submittedName>
        <fullName evidence="2">Beta-lactamase family protein</fullName>
    </submittedName>
</protein>
<evidence type="ECO:0000313" key="2">
    <source>
        <dbReference type="EMBL" id="MCU6793245.1"/>
    </source>
</evidence>
<dbReference type="InterPro" id="IPR001466">
    <property type="entry name" value="Beta-lactam-related"/>
</dbReference>
<dbReference type="RefSeq" id="WP_262684548.1">
    <property type="nucleotide sequence ID" value="NZ_JAOQIO010000039.1"/>
</dbReference>
<dbReference type="SUPFAM" id="SSF56601">
    <property type="entry name" value="beta-lactamase/transpeptidase-like"/>
    <property type="match status" value="1"/>
</dbReference>
<gene>
    <name evidence="2" type="ORF">OB236_14080</name>
</gene>
<name>A0ABT2UF30_9BACL</name>
<reference evidence="2 3" key="1">
    <citation type="submission" date="2022-09" db="EMBL/GenBank/DDBJ databases">
        <authorList>
            <person name="Han X.L."/>
            <person name="Wang Q."/>
            <person name="Lu T."/>
        </authorList>
    </citation>
    <scope>NUCLEOTIDE SEQUENCE [LARGE SCALE GENOMIC DNA]</scope>
    <source>
        <strain evidence="2 3">WQ 127069</strain>
    </source>
</reference>